<dbReference type="Proteomes" id="UP000631694">
    <property type="component" value="Unassembled WGS sequence"/>
</dbReference>
<feature type="chain" id="PRO_5038105873" evidence="2">
    <location>
        <begin position="29"/>
        <end position="354"/>
    </location>
</feature>
<protein>
    <submittedName>
        <fullName evidence="3">Uncharacterized protein</fullName>
    </submittedName>
</protein>
<dbReference type="Gene3D" id="3.40.190.10">
    <property type="entry name" value="Periplasmic binding protein-like II"/>
    <property type="match status" value="1"/>
</dbReference>
<dbReference type="PANTHER" id="PTHR42928:SF5">
    <property type="entry name" value="BLR1237 PROTEIN"/>
    <property type="match status" value="1"/>
</dbReference>
<proteinExistence type="inferred from homology"/>
<feature type="signal peptide" evidence="2">
    <location>
        <begin position="1"/>
        <end position="28"/>
    </location>
</feature>
<dbReference type="Gene3D" id="3.40.190.150">
    <property type="entry name" value="Bordetella uptake gene, domain 1"/>
    <property type="match status" value="1"/>
</dbReference>
<reference evidence="3" key="1">
    <citation type="submission" date="2020-12" db="EMBL/GenBank/DDBJ databases">
        <title>Methylobrevis albus sp. nov., isolated from fresh water lack sediment.</title>
        <authorList>
            <person name="Zou Q."/>
        </authorList>
    </citation>
    <scope>NUCLEOTIDE SEQUENCE</scope>
    <source>
        <strain evidence="3">L22</strain>
    </source>
</reference>
<dbReference type="Pfam" id="PF03401">
    <property type="entry name" value="TctC"/>
    <property type="match status" value="1"/>
</dbReference>
<dbReference type="AlphaFoldDB" id="A0A931I6Q4"/>
<organism evidence="3 4">
    <name type="scientific">Methylobrevis albus</name>
    <dbReference type="NCBI Taxonomy" id="2793297"/>
    <lineage>
        <taxon>Bacteria</taxon>
        <taxon>Pseudomonadati</taxon>
        <taxon>Pseudomonadota</taxon>
        <taxon>Alphaproteobacteria</taxon>
        <taxon>Hyphomicrobiales</taxon>
        <taxon>Pleomorphomonadaceae</taxon>
        <taxon>Methylobrevis</taxon>
    </lineage>
</organism>
<dbReference type="PANTHER" id="PTHR42928">
    <property type="entry name" value="TRICARBOXYLATE-BINDING PROTEIN"/>
    <property type="match status" value="1"/>
</dbReference>
<keyword evidence="4" id="KW-1185">Reference proteome</keyword>
<sequence length="354" mass="37453">MKTNSRQGLAAWLGAGAIALALSGAAFAEPEFKDGKLQPLADGFPNRAITLINVDDPGTRDGIYARSLQEALRSISPVDVLVSDEPSPAYGTFFTVQDVGGREGGNEGYYPIIMTIPGGSADILVEPITADTGLTLDDLNLVIGTERIPYVLIQKKDAPWGKTFASLVEHIKANPGKVKYISHQVGTGNDLAMSWIIQQLGLEVNKVPAPTDPQVGAIVGAGEGDFSLAQADIALNAWQSGRVDVVMVTGDTVPAPWADDENVVSATEAGLPPAPFGLYLGFVVPKAVPAAHVEWLHALLKAAAESEVHQKRKDVIPGLTFAIIGPEEANKVKTDIVAFLDPVVRALGMHIDDR</sequence>
<accession>A0A931I6Q4</accession>
<dbReference type="InterPro" id="IPR042100">
    <property type="entry name" value="Bug_dom1"/>
</dbReference>
<evidence type="ECO:0000313" key="4">
    <source>
        <dbReference type="Proteomes" id="UP000631694"/>
    </source>
</evidence>
<gene>
    <name evidence="3" type="ORF">I5731_18505</name>
</gene>
<evidence type="ECO:0000313" key="3">
    <source>
        <dbReference type="EMBL" id="MBH0239818.1"/>
    </source>
</evidence>
<dbReference type="EMBL" id="JADZLT010000056">
    <property type="protein sequence ID" value="MBH0239818.1"/>
    <property type="molecule type" value="Genomic_DNA"/>
</dbReference>
<evidence type="ECO:0000256" key="1">
    <source>
        <dbReference type="ARBA" id="ARBA00006987"/>
    </source>
</evidence>
<comment type="caution">
    <text evidence="3">The sequence shown here is derived from an EMBL/GenBank/DDBJ whole genome shotgun (WGS) entry which is preliminary data.</text>
</comment>
<dbReference type="InterPro" id="IPR005064">
    <property type="entry name" value="BUG"/>
</dbReference>
<name>A0A931I6Q4_9HYPH</name>
<dbReference type="RefSeq" id="WP_197312892.1">
    <property type="nucleotide sequence ID" value="NZ_JADZLT010000056.1"/>
</dbReference>
<dbReference type="SUPFAM" id="SSF53850">
    <property type="entry name" value="Periplasmic binding protein-like II"/>
    <property type="match status" value="1"/>
</dbReference>
<keyword evidence="2" id="KW-0732">Signal</keyword>
<evidence type="ECO:0000256" key="2">
    <source>
        <dbReference type="SAM" id="SignalP"/>
    </source>
</evidence>
<comment type="similarity">
    <text evidence="1">Belongs to the UPF0065 (bug) family.</text>
</comment>